<dbReference type="InterPro" id="IPR003265">
    <property type="entry name" value="HhH-GPD_domain"/>
</dbReference>
<keyword evidence="7" id="KW-0479">Metal-binding</keyword>
<dbReference type="Pfam" id="PF14815">
    <property type="entry name" value="NUDIX_4"/>
    <property type="match status" value="1"/>
</dbReference>
<reference evidence="16" key="1">
    <citation type="journal article" date="2019" name="Int. J. Syst. Evol. Microbiol.">
        <title>The Global Catalogue of Microorganisms (GCM) 10K type strain sequencing project: providing services to taxonomists for standard genome sequencing and annotation.</title>
        <authorList>
            <consortium name="The Broad Institute Genomics Platform"/>
            <consortium name="The Broad Institute Genome Sequencing Center for Infectious Disease"/>
            <person name="Wu L."/>
            <person name="Ma J."/>
        </authorList>
    </citation>
    <scope>NUCLEOTIDE SEQUENCE [LARGE SCALE GENOMIC DNA]</scope>
    <source>
        <strain evidence="16">PCU 280</strain>
    </source>
</reference>
<keyword evidence="8" id="KW-0227">DNA damage</keyword>
<evidence type="ECO:0000313" key="16">
    <source>
        <dbReference type="Proteomes" id="UP001596233"/>
    </source>
</evidence>
<accession>A0ABW1V7T4</accession>
<dbReference type="InterPro" id="IPR015797">
    <property type="entry name" value="NUDIX_hydrolase-like_dom_sf"/>
</dbReference>
<proteinExistence type="inferred from homology"/>
<evidence type="ECO:0000313" key="15">
    <source>
        <dbReference type="EMBL" id="MFC6334829.1"/>
    </source>
</evidence>
<keyword evidence="13 15" id="KW-0326">Glycosidase</keyword>
<dbReference type="InterPro" id="IPR000445">
    <property type="entry name" value="HhH_motif"/>
</dbReference>
<dbReference type="Gene3D" id="1.10.1670.10">
    <property type="entry name" value="Helix-hairpin-Helix base-excision DNA repair enzymes (C-terminal)"/>
    <property type="match status" value="1"/>
</dbReference>
<dbReference type="InterPro" id="IPR044298">
    <property type="entry name" value="MIG/MutY"/>
</dbReference>
<dbReference type="Pfam" id="PF00633">
    <property type="entry name" value="HHH"/>
    <property type="match status" value="1"/>
</dbReference>
<feature type="domain" description="HhH-GPD" evidence="14">
    <location>
        <begin position="46"/>
        <end position="197"/>
    </location>
</feature>
<dbReference type="SUPFAM" id="SSF55811">
    <property type="entry name" value="Nudix"/>
    <property type="match status" value="1"/>
</dbReference>
<dbReference type="InterPro" id="IPR029119">
    <property type="entry name" value="MutY_C"/>
</dbReference>
<dbReference type="PANTHER" id="PTHR42944:SF1">
    <property type="entry name" value="ADENINE DNA GLYCOSYLASE"/>
    <property type="match status" value="1"/>
</dbReference>
<keyword evidence="12" id="KW-0234">DNA repair</keyword>
<keyword evidence="16" id="KW-1185">Reference proteome</keyword>
<evidence type="ECO:0000256" key="4">
    <source>
        <dbReference type="ARBA" id="ARBA00012045"/>
    </source>
</evidence>
<organism evidence="15 16">
    <name type="scientific">Paenibacillus septentrionalis</name>
    <dbReference type="NCBI Taxonomy" id="429342"/>
    <lineage>
        <taxon>Bacteria</taxon>
        <taxon>Bacillati</taxon>
        <taxon>Bacillota</taxon>
        <taxon>Bacilli</taxon>
        <taxon>Bacillales</taxon>
        <taxon>Paenibacillaceae</taxon>
        <taxon>Paenibacillus</taxon>
    </lineage>
</organism>
<dbReference type="SMART" id="SM00478">
    <property type="entry name" value="ENDO3c"/>
    <property type="match status" value="1"/>
</dbReference>
<evidence type="ECO:0000256" key="5">
    <source>
        <dbReference type="ARBA" id="ARBA00022023"/>
    </source>
</evidence>
<evidence type="ECO:0000256" key="1">
    <source>
        <dbReference type="ARBA" id="ARBA00000843"/>
    </source>
</evidence>
<dbReference type="InterPro" id="IPR023170">
    <property type="entry name" value="HhH_base_excis_C"/>
</dbReference>
<sequence length="446" mass="50974">MMTQLSLEQKKAKYGEDLLEWYFHIQRNLPWRENHDPYRIWVSEIMLQQTRVDTVIPYFLSFIEKFPTIQHLAEAPEEEVLKSWEGLGYYSRARNLQAGAKMVMEQHQGQVPTTKEEVAALKGVGPYTCGAIMSIAYNEPVPAVDGNVMRVISRFFALEDDIAKPSTRVKLEKLVETMIPEGQARYFNQALMELGALICTPKSPSCLLCPVMDNCEARLQGREHELPLKSKAKKARVEYRAAVIVEGQGEHEGKVLVRQRPSDGLLAGMWELPHVLVEGDQAALYAEQLKEQPLLGQAISEEMHKRHGLLVKPREWFCDQDHIFSHIRWNMRFFLADSSEVQSHVGEDVVQTIAHTTAQTAAAAERTYSTDQIDPTDHIDPTDIMQNVTTEAKLVAESTEDYRAITAQEINMTPELRYIRKEDMSTMPFPNLFLKILQNYWKTKGV</sequence>
<evidence type="ECO:0000256" key="7">
    <source>
        <dbReference type="ARBA" id="ARBA00022723"/>
    </source>
</evidence>
<evidence type="ECO:0000256" key="2">
    <source>
        <dbReference type="ARBA" id="ARBA00001966"/>
    </source>
</evidence>
<evidence type="ECO:0000256" key="11">
    <source>
        <dbReference type="ARBA" id="ARBA00023014"/>
    </source>
</evidence>
<evidence type="ECO:0000256" key="9">
    <source>
        <dbReference type="ARBA" id="ARBA00022801"/>
    </source>
</evidence>
<gene>
    <name evidence="15" type="primary">mutY</name>
    <name evidence="15" type="ORF">ACFP56_19545</name>
</gene>
<evidence type="ECO:0000259" key="14">
    <source>
        <dbReference type="SMART" id="SM00478"/>
    </source>
</evidence>
<dbReference type="Gene3D" id="3.90.79.10">
    <property type="entry name" value="Nucleoside Triphosphate Pyrophosphohydrolase"/>
    <property type="match status" value="1"/>
</dbReference>
<dbReference type="SUPFAM" id="SSF48150">
    <property type="entry name" value="DNA-glycosylase"/>
    <property type="match status" value="1"/>
</dbReference>
<name>A0ABW1V7T4_9BACL</name>
<dbReference type="PANTHER" id="PTHR42944">
    <property type="entry name" value="ADENINE DNA GLYCOSYLASE"/>
    <property type="match status" value="1"/>
</dbReference>
<comment type="similarity">
    <text evidence="3">Belongs to the Nth/MutY family.</text>
</comment>
<keyword evidence="6" id="KW-0004">4Fe-4S</keyword>
<dbReference type="InterPro" id="IPR011257">
    <property type="entry name" value="DNA_glycosylase"/>
</dbReference>
<dbReference type="Proteomes" id="UP001596233">
    <property type="component" value="Unassembled WGS sequence"/>
</dbReference>
<keyword evidence="10" id="KW-0408">Iron</keyword>
<evidence type="ECO:0000256" key="10">
    <source>
        <dbReference type="ARBA" id="ARBA00023004"/>
    </source>
</evidence>
<dbReference type="RefSeq" id="WP_379237743.1">
    <property type="nucleotide sequence ID" value="NZ_JBHSTE010000007.1"/>
</dbReference>
<dbReference type="EMBL" id="JBHSTE010000007">
    <property type="protein sequence ID" value="MFC6334829.1"/>
    <property type="molecule type" value="Genomic_DNA"/>
</dbReference>
<dbReference type="Pfam" id="PF00730">
    <property type="entry name" value="HhH-GPD"/>
    <property type="match status" value="1"/>
</dbReference>
<evidence type="ECO:0000256" key="3">
    <source>
        <dbReference type="ARBA" id="ARBA00008343"/>
    </source>
</evidence>
<dbReference type="GO" id="GO:0000701">
    <property type="term" value="F:purine-specific mismatch base pair DNA N-glycosylase activity"/>
    <property type="evidence" value="ECO:0007669"/>
    <property type="project" value="UniProtKB-EC"/>
</dbReference>
<dbReference type="NCBIfam" id="TIGR01084">
    <property type="entry name" value="mutY"/>
    <property type="match status" value="1"/>
</dbReference>
<dbReference type="CDD" id="cd00056">
    <property type="entry name" value="ENDO3c"/>
    <property type="match status" value="1"/>
</dbReference>
<keyword evidence="11" id="KW-0411">Iron-sulfur</keyword>
<evidence type="ECO:0000256" key="12">
    <source>
        <dbReference type="ARBA" id="ARBA00023204"/>
    </source>
</evidence>
<keyword evidence="9 15" id="KW-0378">Hydrolase</keyword>
<protein>
    <recommendedName>
        <fullName evidence="5">Adenine DNA glycosylase</fullName>
        <ecNumber evidence="4">3.2.2.31</ecNumber>
    </recommendedName>
</protein>
<dbReference type="EC" id="3.2.2.31" evidence="4"/>
<comment type="cofactor">
    <cofactor evidence="2">
        <name>[4Fe-4S] cluster</name>
        <dbReference type="ChEBI" id="CHEBI:49883"/>
    </cofactor>
</comment>
<evidence type="ECO:0000256" key="8">
    <source>
        <dbReference type="ARBA" id="ARBA00022763"/>
    </source>
</evidence>
<comment type="caution">
    <text evidence="15">The sequence shown here is derived from an EMBL/GenBank/DDBJ whole genome shotgun (WGS) entry which is preliminary data.</text>
</comment>
<evidence type="ECO:0000256" key="13">
    <source>
        <dbReference type="ARBA" id="ARBA00023295"/>
    </source>
</evidence>
<evidence type="ECO:0000256" key="6">
    <source>
        <dbReference type="ARBA" id="ARBA00022485"/>
    </source>
</evidence>
<comment type="catalytic activity">
    <reaction evidence="1">
        <text>Hydrolyzes free adenine bases from 7,8-dihydro-8-oxoguanine:adenine mismatched double-stranded DNA, leaving an apurinic site.</text>
        <dbReference type="EC" id="3.2.2.31"/>
    </reaction>
</comment>
<dbReference type="Gene3D" id="1.10.340.30">
    <property type="entry name" value="Hypothetical protein, domain 2"/>
    <property type="match status" value="1"/>
</dbReference>
<dbReference type="InterPro" id="IPR005760">
    <property type="entry name" value="A/G_AdeGlyc_MutY"/>
</dbReference>
<dbReference type="CDD" id="cd03431">
    <property type="entry name" value="NUDIX_DNA_Glycosylase_C-MutY"/>
    <property type="match status" value="1"/>
</dbReference>